<feature type="region of interest" description="Disordered" evidence="1">
    <location>
        <begin position="287"/>
        <end position="326"/>
    </location>
</feature>
<gene>
    <name evidence="2" type="ORF">BD626DRAFT_84968</name>
</gene>
<evidence type="ECO:0000313" key="2">
    <source>
        <dbReference type="EMBL" id="TRM61315.1"/>
    </source>
</evidence>
<organism evidence="2 3">
    <name type="scientific">Schizophyllum amplum</name>
    <dbReference type="NCBI Taxonomy" id="97359"/>
    <lineage>
        <taxon>Eukaryota</taxon>
        <taxon>Fungi</taxon>
        <taxon>Dikarya</taxon>
        <taxon>Basidiomycota</taxon>
        <taxon>Agaricomycotina</taxon>
        <taxon>Agaricomycetes</taxon>
        <taxon>Agaricomycetidae</taxon>
        <taxon>Agaricales</taxon>
        <taxon>Schizophyllaceae</taxon>
        <taxon>Schizophyllum</taxon>
    </lineage>
</organism>
<accession>A0A550C956</accession>
<sequence>MTAAVCTMSLHKAHPIEVKCVISGTTKRLFHVVLMPLEAADEDHLRVSCKEWLFGLPRGGLRYYLNSPENRICFREDICRMYARGEFILAPTYKTYLDTMDFIAHAGVKNRLETDRSPSTSLASPEGLYRYVFIPYTAAARALQEEFKMQPQTLEDLNGGIFPLDGKPCKAGSDQFPVLEVHAHPFSVCTLAFKVFMARSTPLTSQWHAISAKITSHWIGTPIHAPQWFIDQPKFGEDDLELSPSEATGYCPFLPEGVVIIDRKRVDQVGDDQNEPYGQKVGLWVNRVDPDAPDPNAPFPDAGDSSAAPLRTRAPLQRQRSPLKLRRSSRLHAKACPYAPPSPARCAPPLSPPRRAVSALRYRDLLSDPPAWAKRNGRFPTPKFTSNDWAYFCYSVSLNAPPTTDDTPTGRDTAMRPRIAQSIVVAPLHALMQP</sequence>
<dbReference type="AlphaFoldDB" id="A0A550C956"/>
<keyword evidence="3" id="KW-1185">Reference proteome</keyword>
<evidence type="ECO:0000256" key="1">
    <source>
        <dbReference type="SAM" id="MobiDB-lite"/>
    </source>
</evidence>
<evidence type="ECO:0000313" key="3">
    <source>
        <dbReference type="Proteomes" id="UP000320762"/>
    </source>
</evidence>
<comment type="caution">
    <text evidence="2">The sequence shown here is derived from an EMBL/GenBank/DDBJ whole genome shotgun (WGS) entry which is preliminary data.</text>
</comment>
<protein>
    <submittedName>
        <fullName evidence="2">Uncharacterized protein</fullName>
    </submittedName>
</protein>
<name>A0A550C956_9AGAR</name>
<proteinExistence type="predicted"/>
<dbReference type="Proteomes" id="UP000320762">
    <property type="component" value="Unassembled WGS sequence"/>
</dbReference>
<dbReference type="EMBL" id="VDMD01000017">
    <property type="protein sequence ID" value="TRM61315.1"/>
    <property type="molecule type" value="Genomic_DNA"/>
</dbReference>
<reference evidence="2 3" key="1">
    <citation type="journal article" date="2019" name="New Phytol.">
        <title>Comparative genomics reveals unique wood-decay strategies and fruiting body development in the Schizophyllaceae.</title>
        <authorList>
            <person name="Almasi E."/>
            <person name="Sahu N."/>
            <person name="Krizsan K."/>
            <person name="Balint B."/>
            <person name="Kovacs G.M."/>
            <person name="Kiss B."/>
            <person name="Cseklye J."/>
            <person name="Drula E."/>
            <person name="Henrissat B."/>
            <person name="Nagy I."/>
            <person name="Chovatia M."/>
            <person name="Adam C."/>
            <person name="LaButti K."/>
            <person name="Lipzen A."/>
            <person name="Riley R."/>
            <person name="Grigoriev I.V."/>
            <person name="Nagy L.G."/>
        </authorList>
    </citation>
    <scope>NUCLEOTIDE SEQUENCE [LARGE SCALE GENOMIC DNA]</scope>
    <source>
        <strain evidence="2 3">NL-1724</strain>
    </source>
</reference>